<dbReference type="OrthoDB" id="860574at2"/>
<organism evidence="1 2">
    <name type="scientific">Xenorhabdus koppenhoeferi</name>
    <dbReference type="NCBI Taxonomy" id="351659"/>
    <lineage>
        <taxon>Bacteria</taxon>
        <taxon>Pseudomonadati</taxon>
        <taxon>Pseudomonadota</taxon>
        <taxon>Gammaproteobacteria</taxon>
        <taxon>Enterobacterales</taxon>
        <taxon>Morganellaceae</taxon>
        <taxon>Xenorhabdus</taxon>
    </lineage>
</organism>
<dbReference type="InterPro" id="IPR054921">
    <property type="entry name" value="TyIsonSynPvcA"/>
</dbReference>
<gene>
    <name evidence="1" type="ORF">SAMN05421784_1105</name>
</gene>
<dbReference type="EMBL" id="FPBJ01000010">
    <property type="protein sequence ID" value="SFU51970.1"/>
    <property type="molecule type" value="Genomic_DNA"/>
</dbReference>
<evidence type="ECO:0000313" key="1">
    <source>
        <dbReference type="EMBL" id="SFU51970.1"/>
    </source>
</evidence>
<protein>
    <submittedName>
        <fullName evidence="1">2-isocyano-3-(4-hydroxyphenyl)propanoate synthase</fullName>
    </submittedName>
</protein>
<dbReference type="InterPro" id="IPR007817">
    <property type="entry name" value="Isocyanide_synthase_DIT1"/>
</dbReference>
<dbReference type="NCBIfam" id="NF045653">
    <property type="entry name" value="TyIsonSynPvcA"/>
    <property type="match status" value="1"/>
</dbReference>
<dbReference type="Pfam" id="PF05141">
    <property type="entry name" value="DIT1_PvcA"/>
    <property type="match status" value="1"/>
</dbReference>
<dbReference type="Proteomes" id="UP000242496">
    <property type="component" value="Unassembled WGS sequence"/>
</dbReference>
<dbReference type="PANTHER" id="PTHR37285">
    <property type="entry name" value="SPORE WALL MATURATION PROTEIN DIT1"/>
    <property type="match status" value="1"/>
</dbReference>
<dbReference type="AlphaFoldDB" id="A0A1I7GU68"/>
<dbReference type="PANTHER" id="PTHR37285:SF5">
    <property type="entry name" value="SPORE WALL MATURATION PROTEIN DIT1"/>
    <property type="match status" value="1"/>
</dbReference>
<evidence type="ECO:0000313" key="2">
    <source>
        <dbReference type="Proteomes" id="UP000242496"/>
    </source>
</evidence>
<dbReference type="RefSeq" id="WP_092549748.1">
    <property type="nucleotide sequence ID" value="NZ_CAWRBG010000065.1"/>
</dbReference>
<accession>A0A1I7GU68</accession>
<dbReference type="PIRSF" id="PIRSF037196">
    <property type="entry name" value="Pyoverdine_chromoph_PvcA"/>
    <property type="match status" value="1"/>
</dbReference>
<dbReference type="STRING" id="351659.SAMN05421784_1105"/>
<proteinExistence type="predicted"/>
<sequence length="335" mass="38801">MERFDIEKVSSKILYELLQYRRRFPESEHTIQYEEERIFEVQLPRIRAFVEQGKTVKCILPAFPTKSPNPRKVLGKMPDMAEKLSLIFLNSLCQRIQLYYPPGAKIIICSDGHVFSDLIRVDDSTITYYQLEIEKLLHELGATHLSVFNLSNVESLTQHTHDYDHLRKLLVGRYASSIEEIKETLKENEEGLLLYRAITRFLYEDSLLPEYTGSKNALQKDARQRSVGVIQRSWAWGNLLAEQFPLALRLSIHPQPVDSLKLGIHMMPTRDDWLTPWHGVAANINGQFVLMKSDEVKKMKGKLIEIRGVPSHYVIETEPERYQETKPEIAAVHAD</sequence>
<dbReference type="InterPro" id="IPR017133">
    <property type="entry name" value="PvcA"/>
</dbReference>
<reference evidence="2" key="1">
    <citation type="submission" date="2016-10" db="EMBL/GenBank/DDBJ databases">
        <authorList>
            <person name="Varghese N."/>
            <person name="Submissions S."/>
        </authorList>
    </citation>
    <scope>NUCLEOTIDE SEQUENCE [LARGE SCALE GENOMIC DNA]</scope>
    <source>
        <strain evidence="2">DSM 18168</strain>
    </source>
</reference>
<keyword evidence="2" id="KW-1185">Reference proteome</keyword>
<dbReference type="Gene3D" id="3.30.60.140">
    <property type="match status" value="1"/>
</dbReference>
<name>A0A1I7GU68_9GAMM</name>